<dbReference type="InterPro" id="IPR027417">
    <property type="entry name" value="P-loop_NTPase"/>
</dbReference>
<protein>
    <submittedName>
        <fullName evidence="5">ABC transporter ATP-binding protein</fullName>
    </submittedName>
</protein>
<dbReference type="AlphaFoldDB" id="A0A222EPE2"/>
<dbReference type="KEGG" id="scou:SCORR_v1c05800"/>
<dbReference type="GO" id="GO:0016887">
    <property type="term" value="F:ATP hydrolysis activity"/>
    <property type="evidence" value="ECO:0007669"/>
    <property type="project" value="InterPro"/>
</dbReference>
<dbReference type="GO" id="GO:0005524">
    <property type="term" value="F:ATP binding"/>
    <property type="evidence" value="ECO:0007669"/>
    <property type="project" value="UniProtKB-KW"/>
</dbReference>
<dbReference type="PANTHER" id="PTHR42939">
    <property type="entry name" value="ABC TRANSPORTER ATP-BINDING PROTEIN ALBC-RELATED"/>
    <property type="match status" value="1"/>
</dbReference>
<reference evidence="5 6" key="1">
    <citation type="submission" date="2017-07" db="EMBL/GenBank/DDBJ databases">
        <title>Complete genome sequence of Spiroplasma corruscae EC-1 (DSM 19793).</title>
        <authorList>
            <person name="Tsai Y.-M."/>
            <person name="Lo W.-S."/>
            <person name="Kuo C.-H."/>
        </authorList>
    </citation>
    <scope>NUCLEOTIDE SEQUENCE [LARGE SCALE GENOMIC DNA]</scope>
    <source>
        <strain evidence="5 6">EC-1</strain>
    </source>
</reference>
<keyword evidence="1" id="KW-0813">Transport</keyword>
<dbReference type="Proteomes" id="UP000203229">
    <property type="component" value="Chromosome"/>
</dbReference>
<dbReference type="Gene3D" id="3.40.50.300">
    <property type="entry name" value="P-loop containing nucleotide triphosphate hydrolases"/>
    <property type="match status" value="1"/>
</dbReference>
<organism evidence="5 6">
    <name type="scientific">Spiroplasma corruscae</name>
    <dbReference type="NCBI Taxonomy" id="216934"/>
    <lineage>
        <taxon>Bacteria</taxon>
        <taxon>Bacillati</taxon>
        <taxon>Mycoplasmatota</taxon>
        <taxon>Mollicutes</taxon>
        <taxon>Entomoplasmatales</taxon>
        <taxon>Spiroplasmataceae</taxon>
        <taxon>Spiroplasma</taxon>
    </lineage>
</organism>
<dbReference type="EMBL" id="CP022535">
    <property type="protein sequence ID" value="ASP28352.1"/>
    <property type="molecule type" value="Genomic_DNA"/>
</dbReference>
<accession>A0A222EPE2</accession>
<dbReference type="PANTHER" id="PTHR42939:SF1">
    <property type="entry name" value="ABC TRANSPORTER ATP-BINDING PROTEIN ALBC-RELATED"/>
    <property type="match status" value="1"/>
</dbReference>
<evidence type="ECO:0000313" key="5">
    <source>
        <dbReference type="EMBL" id="ASP28352.1"/>
    </source>
</evidence>
<name>A0A222EPE2_9MOLU</name>
<evidence type="ECO:0000256" key="2">
    <source>
        <dbReference type="ARBA" id="ARBA00022741"/>
    </source>
</evidence>
<evidence type="ECO:0000256" key="3">
    <source>
        <dbReference type="ARBA" id="ARBA00022840"/>
    </source>
</evidence>
<keyword evidence="2" id="KW-0547">Nucleotide-binding</keyword>
<keyword evidence="3 5" id="KW-0067">ATP-binding</keyword>
<gene>
    <name evidence="5" type="ORF">SCORR_v1c05800</name>
</gene>
<dbReference type="PROSITE" id="PS50893">
    <property type="entry name" value="ABC_TRANSPORTER_2"/>
    <property type="match status" value="1"/>
</dbReference>
<evidence type="ECO:0000313" key="6">
    <source>
        <dbReference type="Proteomes" id="UP000203229"/>
    </source>
</evidence>
<dbReference type="SMART" id="SM00382">
    <property type="entry name" value="AAA"/>
    <property type="match status" value="1"/>
</dbReference>
<evidence type="ECO:0000256" key="1">
    <source>
        <dbReference type="ARBA" id="ARBA00022448"/>
    </source>
</evidence>
<proteinExistence type="predicted"/>
<dbReference type="SUPFAM" id="SSF52540">
    <property type="entry name" value="P-loop containing nucleoside triphosphate hydrolases"/>
    <property type="match status" value="1"/>
</dbReference>
<dbReference type="InterPro" id="IPR003439">
    <property type="entry name" value="ABC_transporter-like_ATP-bd"/>
</dbReference>
<evidence type="ECO:0000259" key="4">
    <source>
        <dbReference type="PROSITE" id="PS50893"/>
    </source>
</evidence>
<dbReference type="RefSeq" id="WP_094049000.1">
    <property type="nucleotide sequence ID" value="NZ_CP022535.1"/>
</dbReference>
<sequence>MIKINNITKKIKNKIILDEVTFEINERDVIGIIGENGSGKSTLLKIILGLNKYDSGEIIYENKDFNYFPDVSNMFTNVKPIEIIEHYCNLTNIKLKDIKTKINEVASYLNLNNLLNNNMKTLSTGEKKRVYMLIQLIIKKTIFFYDEPTDNLDEDYNKIFKNILSELINKGLTIVIVSHSYDFLERFINKLLVIKNTKVINIKNYKKGDKIINHIKDDGIKEENFTNKSIIKW</sequence>
<dbReference type="InterPro" id="IPR003593">
    <property type="entry name" value="AAA+_ATPase"/>
</dbReference>
<keyword evidence="6" id="KW-1185">Reference proteome</keyword>
<feature type="domain" description="ABC transporter" evidence="4">
    <location>
        <begin position="2"/>
        <end position="221"/>
    </location>
</feature>
<dbReference type="InterPro" id="IPR051782">
    <property type="entry name" value="ABC_Transporter_VariousFunc"/>
</dbReference>
<dbReference type="Pfam" id="PF00005">
    <property type="entry name" value="ABC_tran"/>
    <property type="match status" value="1"/>
</dbReference>
<dbReference type="OrthoDB" id="9775135at2"/>